<proteinExistence type="predicted"/>
<dbReference type="AlphaFoldDB" id="A0A8S9V2I0"/>
<evidence type="ECO:0000313" key="3">
    <source>
        <dbReference type="EMBL" id="KAF4145592.1"/>
    </source>
</evidence>
<feature type="transmembrane region" description="Helical" evidence="1">
    <location>
        <begin position="197"/>
        <end position="215"/>
    </location>
</feature>
<feature type="transmembrane region" description="Helical" evidence="1">
    <location>
        <begin position="221"/>
        <end position="240"/>
    </location>
</feature>
<feature type="non-terminal residue" evidence="3">
    <location>
        <position position="369"/>
    </location>
</feature>
<dbReference type="EMBL" id="JAACNO010000949">
    <property type="protein sequence ID" value="KAF4143794.1"/>
    <property type="molecule type" value="Genomic_DNA"/>
</dbReference>
<feature type="transmembrane region" description="Helical" evidence="1">
    <location>
        <begin position="107"/>
        <end position="126"/>
    </location>
</feature>
<feature type="transmembrane region" description="Helical" evidence="1">
    <location>
        <begin position="80"/>
        <end position="101"/>
    </location>
</feature>
<sequence length="369" mass="40205">CGVILKSLGLESLRSDGSKTITRTGAFGRDTDAHTAAEPSTSLECDLRSLVSSVNCSCSGLIIPSSHVNTRANLQKMPGITIGTACGATSTTILIASLWVFPVPFCIVVTGCLAVTLLVIFFVAALMKRSVSNTCTQIKDPPLKQKIYLIVAQVALHMIARLASAGEESIPAVVVFSVDVFSDLYTSNCMQSSSTWWASFLMIALNAGYTVLSILEVNRAALQYAISVALLAVLRAYIRLKATASYSSKMTTTKSKIALSSSFMFYLEYRALVGYIEGINRSINVCSYIVNLPSAKYYHHTRNLSSEQLKTTRKVGFSLLYQLAFALKTEAELLQGRLFVWIIILLQLPLVHFGADLGFDFNWINTNTG</sequence>
<keyword evidence="1" id="KW-0472">Membrane</keyword>
<feature type="transmembrane region" description="Helical" evidence="1">
    <location>
        <begin position="338"/>
        <end position="355"/>
    </location>
</feature>
<keyword evidence="1" id="KW-1133">Transmembrane helix</keyword>
<evidence type="ECO:0000313" key="4">
    <source>
        <dbReference type="Proteomes" id="UP000704712"/>
    </source>
</evidence>
<comment type="caution">
    <text evidence="3">The sequence shown here is derived from an EMBL/GenBank/DDBJ whole genome shotgun (WGS) entry which is preliminary data.</text>
</comment>
<dbReference type="Proteomes" id="UP000704712">
    <property type="component" value="Unassembled WGS sequence"/>
</dbReference>
<accession>A0A8S9V2I0</accession>
<dbReference type="EMBL" id="JAACNO010000719">
    <property type="protein sequence ID" value="KAF4145592.1"/>
    <property type="molecule type" value="Genomic_DNA"/>
</dbReference>
<evidence type="ECO:0000313" key="2">
    <source>
        <dbReference type="EMBL" id="KAF4143794.1"/>
    </source>
</evidence>
<evidence type="ECO:0000256" key="1">
    <source>
        <dbReference type="SAM" id="Phobius"/>
    </source>
</evidence>
<gene>
    <name evidence="3" type="ORF">GN958_ATG05219</name>
    <name evidence="2" type="ORF">GN958_ATG07003</name>
</gene>
<protein>
    <submittedName>
        <fullName evidence="3">Uncharacterized protein</fullName>
    </submittedName>
</protein>
<reference evidence="3" key="1">
    <citation type="submission" date="2020-03" db="EMBL/GenBank/DDBJ databases">
        <title>Hybrid Assembly of Korean Phytophthora infestans isolates.</title>
        <authorList>
            <person name="Prokchorchik M."/>
            <person name="Lee Y."/>
            <person name="Seo J."/>
            <person name="Cho J.-H."/>
            <person name="Park Y.-E."/>
            <person name="Jang D.-C."/>
            <person name="Im J.-S."/>
            <person name="Choi J.-G."/>
            <person name="Park H.-J."/>
            <person name="Lee G.-B."/>
            <person name="Lee Y.-G."/>
            <person name="Hong S.-Y."/>
            <person name="Cho K."/>
            <person name="Sohn K.H."/>
        </authorList>
    </citation>
    <scope>NUCLEOTIDE SEQUENCE</scope>
    <source>
        <strain evidence="3">KR_2_A2</strain>
    </source>
</reference>
<organism evidence="3 4">
    <name type="scientific">Phytophthora infestans</name>
    <name type="common">Potato late blight agent</name>
    <name type="synonym">Botrytis infestans</name>
    <dbReference type="NCBI Taxonomy" id="4787"/>
    <lineage>
        <taxon>Eukaryota</taxon>
        <taxon>Sar</taxon>
        <taxon>Stramenopiles</taxon>
        <taxon>Oomycota</taxon>
        <taxon>Peronosporomycetes</taxon>
        <taxon>Peronosporales</taxon>
        <taxon>Peronosporaceae</taxon>
        <taxon>Phytophthora</taxon>
    </lineage>
</organism>
<keyword evidence="1" id="KW-0812">Transmembrane</keyword>
<name>A0A8S9V2I0_PHYIN</name>